<dbReference type="GO" id="GO:0016020">
    <property type="term" value="C:membrane"/>
    <property type="evidence" value="ECO:0007669"/>
    <property type="project" value="InterPro"/>
</dbReference>
<dbReference type="SMART" id="SM00201">
    <property type="entry name" value="SO"/>
    <property type="match status" value="1"/>
</dbReference>
<gene>
    <name evidence="9" type="primary">SCRC2</name>
    <name evidence="9" type="ORF">AaeL_AAEL006361</name>
</gene>
<evidence type="ECO:0000259" key="7">
    <source>
        <dbReference type="PROSITE" id="PS50923"/>
    </source>
</evidence>
<dbReference type="InterPro" id="IPR051560">
    <property type="entry name" value="MAM_domain-containing"/>
</dbReference>
<evidence type="ECO:0000259" key="6">
    <source>
        <dbReference type="PROSITE" id="PS50060"/>
    </source>
</evidence>
<dbReference type="Gene3D" id="2.60.120.200">
    <property type="match status" value="1"/>
</dbReference>
<dbReference type="PROSITE" id="PS00524">
    <property type="entry name" value="SMB_1"/>
    <property type="match status" value="1"/>
</dbReference>
<organism evidence="9 10">
    <name type="scientific">Aedes aegypti</name>
    <name type="common">Yellowfever mosquito</name>
    <name type="synonym">Culex aegypti</name>
    <dbReference type="NCBI Taxonomy" id="7159"/>
    <lineage>
        <taxon>Eukaryota</taxon>
        <taxon>Metazoa</taxon>
        <taxon>Ecdysozoa</taxon>
        <taxon>Arthropoda</taxon>
        <taxon>Hexapoda</taxon>
        <taxon>Insecta</taxon>
        <taxon>Pterygota</taxon>
        <taxon>Neoptera</taxon>
        <taxon>Endopterygota</taxon>
        <taxon>Diptera</taxon>
        <taxon>Nematocera</taxon>
        <taxon>Culicoidea</taxon>
        <taxon>Culicidae</taxon>
        <taxon>Culicinae</taxon>
        <taxon>Aedini</taxon>
        <taxon>Aedes</taxon>
        <taxon>Stegomyia</taxon>
    </lineage>
</organism>
<proteinExistence type="predicted"/>
<accession>A0A1S4FDC2</accession>
<feature type="transmembrane region" description="Helical" evidence="4">
    <location>
        <begin position="422"/>
        <end position="440"/>
    </location>
</feature>
<dbReference type="InterPro" id="IPR001212">
    <property type="entry name" value="Somatomedin_B_dom"/>
</dbReference>
<dbReference type="Pfam" id="PF00629">
    <property type="entry name" value="MAM"/>
    <property type="match status" value="1"/>
</dbReference>
<dbReference type="Pfam" id="PF00084">
    <property type="entry name" value="Sushi"/>
    <property type="match status" value="2"/>
</dbReference>
<dbReference type="SUPFAM" id="SSF49899">
    <property type="entry name" value="Concanavalin A-like lectins/glucanases"/>
    <property type="match status" value="1"/>
</dbReference>
<dbReference type="InterPro" id="IPR000436">
    <property type="entry name" value="Sushi_SCR_CCP_dom"/>
</dbReference>
<dbReference type="PANTHER" id="PTHR23282:SF101">
    <property type="entry name" value="MAM DOMAIN-CONTAINING PROTEIN"/>
    <property type="match status" value="1"/>
</dbReference>
<dbReference type="Pfam" id="PF01033">
    <property type="entry name" value="Somatomedin_B"/>
    <property type="match status" value="1"/>
</dbReference>
<protein>
    <submittedName>
        <fullName evidence="9">AAEL006361-PA</fullName>
    </submittedName>
</protein>
<dbReference type="SUPFAM" id="SSF90188">
    <property type="entry name" value="Somatomedin B domain"/>
    <property type="match status" value="1"/>
</dbReference>
<keyword evidence="4" id="KW-1133">Transmembrane helix</keyword>
<evidence type="ECO:0000256" key="1">
    <source>
        <dbReference type="ARBA" id="ARBA00023157"/>
    </source>
</evidence>
<dbReference type="CDD" id="cd00033">
    <property type="entry name" value="CCP"/>
    <property type="match status" value="2"/>
</dbReference>
<evidence type="ECO:0000259" key="8">
    <source>
        <dbReference type="PROSITE" id="PS50958"/>
    </source>
</evidence>
<dbReference type="InterPro" id="IPR035976">
    <property type="entry name" value="Sushi/SCR/CCP_sf"/>
</dbReference>
<dbReference type="GeneID" id="5567901"/>
<dbReference type="Proteomes" id="UP000682892">
    <property type="component" value="Unassembled WGS sequence"/>
</dbReference>
<evidence type="ECO:0000313" key="9">
    <source>
        <dbReference type="EMBL" id="EAT42100.1"/>
    </source>
</evidence>
<keyword evidence="4" id="KW-0472">Membrane</keyword>
<dbReference type="HOGENOM" id="CLU_554612_0_0_1"/>
<dbReference type="KEGG" id="aag:5567901"/>
<evidence type="ECO:0000256" key="5">
    <source>
        <dbReference type="SAM" id="SignalP"/>
    </source>
</evidence>
<name>A0A1S4FDC2_AEDAE</name>
<reference evidence="9" key="3">
    <citation type="submission" date="2012-09" db="EMBL/GenBank/DDBJ databases">
        <authorList>
            <consortium name="VectorBase"/>
        </authorList>
    </citation>
    <scope>NUCLEOTIDE SEQUENCE</scope>
    <source>
        <strain evidence="9">Liverpool</strain>
    </source>
</reference>
<dbReference type="SMART" id="SM00032">
    <property type="entry name" value="CCP"/>
    <property type="match status" value="2"/>
</dbReference>
<dbReference type="PROSITE" id="PS50923">
    <property type="entry name" value="SUSHI"/>
    <property type="match status" value="1"/>
</dbReference>
<feature type="chain" id="PRO_5036464456" evidence="5">
    <location>
        <begin position="24"/>
        <end position="494"/>
    </location>
</feature>
<dbReference type="OMA" id="HYVRMET"/>
<reference evidence="9" key="2">
    <citation type="journal article" date="2007" name="Science">
        <title>Genome sequence of Aedes aegypti, a major arbovirus vector.</title>
        <authorList>
            <person name="Nene V."/>
            <person name="Wortman J.R."/>
            <person name="Lawson D."/>
            <person name="Haas B."/>
            <person name="Kodira C."/>
            <person name="Tu Z.J."/>
            <person name="Loftus B."/>
            <person name="Xi Z."/>
            <person name="Megy K."/>
            <person name="Grabherr M."/>
            <person name="Ren Q."/>
            <person name="Zdobnov E.M."/>
            <person name="Lobo N.F."/>
            <person name="Campbell K.S."/>
            <person name="Brown S.E."/>
            <person name="Bonaldo M.F."/>
            <person name="Zhu J."/>
            <person name="Sinkins S.P."/>
            <person name="Hogenkamp D.G."/>
            <person name="Amedeo P."/>
            <person name="Arensburger P."/>
            <person name="Atkinson P.W."/>
            <person name="Bidwell S."/>
            <person name="Biedler J."/>
            <person name="Birney E."/>
            <person name="Bruggner R.V."/>
            <person name="Costas J."/>
            <person name="Coy M.R."/>
            <person name="Crabtree J."/>
            <person name="Crawford M."/>
            <person name="Debruyn B."/>
            <person name="Decaprio D."/>
            <person name="Eiglmeier K."/>
            <person name="Eisenstadt E."/>
            <person name="El-Dorry H."/>
            <person name="Gelbart W.M."/>
            <person name="Gomes S.L."/>
            <person name="Hammond M."/>
            <person name="Hannick L.I."/>
            <person name="Hogan J.R."/>
            <person name="Holmes M.H."/>
            <person name="Jaffe D."/>
            <person name="Johnston J.S."/>
            <person name="Kennedy R.C."/>
            <person name="Koo H."/>
            <person name="Kravitz S."/>
            <person name="Kriventseva E.V."/>
            <person name="Kulp D."/>
            <person name="Labutti K."/>
            <person name="Lee E."/>
            <person name="Li S."/>
            <person name="Lovin D.D."/>
            <person name="Mao C."/>
            <person name="Mauceli E."/>
            <person name="Menck C.F."/>
            <person name="Miller J.R."/>
            <person name="Montgomery P."/>
            <person name="Mori A."/>
            <person name="Nascimento A.L."/>
            <person name="Naveira H.F."/>
            <person name="Nusbaum C."/>
            <person name="O'leary S."/>
            <person name="Orvis J."/>
            <person name="Pertea M."/>
            <person name="Quesneville H."/>
            <person name="Reidenbach K.R."/>
            <person name="Rogers Y.H."/>
            <person name="Roth C.W."/>
            <person name="Schneider J.R."/>
            <person name="Schatz M."/>
            <person name="Shumway M."/>
            <person name="Stanke M."/>
            <person name="Stinson E.O."/>
            <person name="Tubio J.M."/>
            <person name="Vanzee J.P."/>
            <person name="Verjovski-Almeida S."/>
            <person name="Werner D."/>
            <person name="White O."/>
            <person name="Wyder S."/>
            <person name="Zeng Q."/>
            <person name="Zhao Q."/>
            <person name="Zhao Y."/>
            <person name="Hill C.A."/>
            <person name="Raikhel A.S."/>
            <person name="Soares M.B."/>
            <person name="Knudson D.L."/>
            <person name="Lee N.H."/>
            <person name="Galagan J."/>
            <person name="Salzberg S.L."/>
            <person name="Paulsen I.T."/>
            <person name="Dimopoulos G."/>
            <person name="Collins F.H."/>
            <person name="Birren B."/>
            <person name="Fraser-Liggett C.M."/>
            <person name="Severson D.W."/>
        </authorList>
    </citation>
    <scope>NUCLEOTIDE SEQUENCE [LARGE SCALE GENOMIC DNA]</scope>
    <source>
        <strain evidence="9">Liverpool</strain>
    </source>
</reference>
<dbReference type="InterPro" id="IPR013320">
    <property type="entry name" value="ConA-like_dom_sf"/>
</dbReference>
<dbReference type="SUPFAM" id="SSF57535">
    <property type="entry name" value="Complement control module/SCR domain"/>
    <property type="match status" value="2"/>
</dbReference>
<dbReference type="AlphaFoldDB" id="A0A1S4FDC2"/>
<evidence type="ECO:0000256" key="4">
    <source>
        <dbReference type="SAM" id="Phobius"/>
    </source>
</evidence>
<dbReference type="Gene3D" id="4.10.410.20">
    <property type="match status" value="1"/>
</dbReference>
<dbReference type="CDD" id="cd06263">
    <property type="entry name" value="MAM"/>
    <property type="match status" value="1"/>
</dbReference>
<feature type="signal peptide" evidence="5">
    <location>
        <begin position="1"/>
        <end position="23"/>
    </location>
</feature>
<feature type="domain" description="SMB" evidence="8">
    <location>
        <begin position="342"/>
        <end position="394"/>
    </location>
</feature>
<evidence type="ECO:0000313" key="10">
    <source>
        <dbReference type="Proteomes" id="UP000682892"/>
    </source>
</evidence>
<reference evidence="9" key="1">
    <citation type="submission" date="2005-10" db="EMBL/GenBank/DDBJ databases">
        <authorList>
            <person name="Loftus B.J."/>
            <person name="Nene V.M."/>
            <person name="Hannick L.I."/>
            <person name="Bidwell S."/>
            <person name="Haas B."/>
            <person name="Amedeo P."/>
            <person name="Orvis J."/>
            <person name="Wortman J.R."/>
            <person name="White O.R."/>
            <person name="Salzberg S."/>
            <person name="Shumway M."/>
            <person name="Koo H."/>
            <person name="Zhao Y."/>
            <person name="Holmes M."/>
            <person name="Miller J."/>
            <person name="Schatz M."/>
            <person name="Pop M."/>
            <person name="Pai G."/>
            <person name="Utterback T."/>
            <person name="Rogers Y.-H."/>
            <person name="Kravitz S."/>
            <person name="Fraser C.M."/>
        </authorList>
    </citation>
    <scope>NUCLEOTIDE SEQUENCE</scope>
    <source>
        <strain evidence="9">Liverpool</strain>
    </source>
</reference>
<dbReference type="InterPro" id="IPR000998">
    <property type="entry name" value="MAM_dom"/>
</dbReference>
<keyword evidence="1" id="KW-1015">Disulfide bond</keyword>
<dbReference type="PROSITE" id="PS50958">
    <property type="entry name" value="SMB_2"/>
    <property type="match status" value="1"/>
</dbReference>
<dbReference type="PANTHER" id="PTHR23282">
    <property type="entry name" value="APICAL ENDOSOMAL GLYCOPROTEIN PRECURSOR"/>
    <property type="match status" value="1"/>
</dbReference>
<keyword evidence="4" id="KW-0812">Transmembrane</keyword>
<comment type="caution">
    <text evidence="2">Lacks conserved residue(s) required for the propagation of feature annotation.</text>
</comment>
<evidence type="ECO:0000256" key="2">
    <source>
        <dbReference type="PROSITE-ProRule" id="PRU00302"/>
    </source>
</evidence>
<dbReference type="InterPro" id="IPR036024">
    <property type="entry name" value="Somatomedin_B-like_dom_sf"/>
</dbReference>
<dbReference type="EMBL" id="CH477386">
    <property type="protein sequence ID" value="EAT42100.1"/>
    <property type="molecule type" value="Genomic_DNA"/>
</dbReference>
<dbReference type="OrthoDB" id="6107927at2759"/>
<dbReference type="Gene3D" id="2.10.70.10">
    <property type="entry name" value="Complement Module, domain 1"/>
    <property type="match status" value="2"/>
</dbReference>
<feature type="domain" description="MAM" evidence="6">
    <location>
        <begin position="153"/>
        <end position="325"/>
    </location>
</feature>
<evidence type="ECO:0000256" key="3">
    <source>
        <dbReference type="SAM" id="MobiDB-lite"/>
    </source>
</evidence>
<keyword evidence="2" id="KW-0768">Sushi</keyword>
<feature type="region of interest" description="Disordered" evidence="3">
    <location>
        <begin position="176"/>
        <end position="201"/>
    </location>
</feature>
<sequence length="494" mass="54847">MNIDRLSQTFIFVVLALVVDISAYDGRYSPVLRNSYSNICPKPEFQNGFIRMRLRGKYLRFECYADFTLVGLPLLLCKNGRWNSQVPICVKPGCSDLSAVDNGFIFYNNMKAAATLFCDSGYKLAGSMYSYCNGTAWDRSLGSCRRTNWTVAVACDFEVSDLCGWESEATHRLDWERSSGDASRRARKTGPTHDHTTGEPLNGHFMMVDSSQANMNETARFISPIYSTNYSKNACFRLFYHMFGDAGTLAIYVKPLSVNLREMAKQSAPFSVSGNQGNAWIEGCLDLEQQNESFQIVIQASLGMRYKSDVAIDDVQLFGGCNCNSNGTSEEPVTESDDDMFQIDSCVGRCGQDVSDSSDVGERSMIHCGCNNDCNEDNTCCPDYVELCVPDESTAADGYEDQFKFPVTPKPIGSNSCKAMEFMGIFLIILSIIMAMICFSQTSRSQISSMFRKIRPNRVDDAFGMAEDVQYLAVNDTISNFSGDNGSVASMRLP</sequence>
<dbReference type="PROSITE" id="PS50060">
    <property type="entry name" value="MAM_2"/>
    <property type="match status" value="1"/>
</dbReference>
<dbReference type="SMART" id="SM00137">
    <property type="entry name" value="MAM"/>
    <property type="match status" value="1"/>
</dbReference>
<keyword evidence="5" id="KW-0732">Signal</keyword>
<feature type="domain" description="Sushi" evidence="7">
    <location>
        <begin position="38"/>
        <end position="91"/>
    </location>
</feature>